<accession>A0A8H5HC26</accession>
<dbReference type="AlphaFoldDB" id="A0A8H5HC26"/>
<sequence>MIRRTPTLIPMGDFDVQDVRDLLAKQKAEAAQQQQLMTKIKRIAQNPNMEKEDWEVMEQLKAAAARQEKARRLGLQPESSKSS</sequence>
<dbReference type="Proteomes" id="UP000565441">
    <property type="component" value="Unassembled WGS sequence"/>
</dbReference>
<gene>
    <name evidence="1" type="ORF">D9615_004571</name>
</gene>
<organism evidence="1 2">
    <name type="scientific">Tricholomella constricta</name>
    <dbReference type="NCBI Taxonomy" id="117010"/>
    <lineage>
        <taxon>Eukaryota</taxon>
        <taxon>Fungi</taxon>
        <taxon>Dikarya</taxon>
        <taxon>Basidiomycota</taxon>
        <taxon>Agaricomycotina</taxon>
        <taxon>Agaricomycetes</taxon>
        <taxon>Agaricomycetidae</taxon>
        <taxon>Agaricales</taxon>
        <taxon>Tricholomatineae</taxon>
        <taxon>Lyophyllaceae</taxon>
        <taxon>Tricholomella</taxon>
    </lineage>
</organism>
<protein>
    <submittedName>
        <fullName evidence="1">Uncharacterized protein</fullName>
    </submittedName>
</protein>
<name>A0A8H5HC26_9AGAR</name>
<proteinExistence type="predicted"/>
<evidence type="ECO:0000313" key="2">
    <source>
        <dbReference type="Proteomes" id="UP000565441"/>
    </source>
</evidence>
<reference evidence="1 2" key="1">
    <citation type="journal article" date="2020" name="ISME J.">
        <title>Uncovering the hidden diversity of litter-decomposition mechanisms in mushroom-forming fungi.</title>
        <authorList>
            <person name="Floudas D."/>
            <person name="Bentzer J."/>
            <person name="Ahren D."/>
            <person name="Johansson T."/>
            <person name="Persson P."/>
            <person name="Tunlid A."/>
        </authorList>
    </citation>
    <scope>NUCLEOTIDE SEQUENCE [LARGE SCALE GENOMIC DNA]</scope>
    <source>
        <strain evidence="1 2">CBS 661.87</strain>
    </source>
</reference>
<comment type="caution">
    <text evidence="1">The sequence shown here is derived from an EMBL/GenBank/DDBJ whole genome shotgun (WGS) entry which is preliminary data.</text>
</comment>
<keyword evidence="2" id="KW-1185">Reference proteome</keyword>
<evidence type="ECO:0000313" key="1">
    <source>
        <dbReference type="EMBL" id="KAF5380494.1"/>
    </source>
</evidence>
<dbReference type="EMBL" id="JAACJP010000013">
    <property type="protein sequence ID" value="KAF5380494.1"/>
    <property type="molecule type" value="Genomic_DNA"/>
</dbReference>